<proteinExistence type="predicted"/>
<reference evidence="1 2" key="1">
    <citation type="submission" date="2017-03" db="EMBL/GenBank/DDBJ databases">
        <authorList>
            <person name="Afonso C.L."/>
            <person name="Miller P.J."/>
            <person name="Scott M.A."/>
            <person name="Spackman E."/>
            <person name="Goraichik I."/>
            <person name="Dimitrov K.M."/>
            <person name="Suarez D.L."/>
            <person name="Swayne D.E."/>
        </authorList>
    </citation>
    <scope>NUCLEOTIDE SEQUENCE [LARGE SCALE GENOMIC DNA]</scope>
    <source>
        <strain evidence="1 2">CECT 7066</strain>
    </source>
</reference>
<sequence>MAFVPFHLLLIALLMRVPYVPALTMFLPRMLGL</sequence>
<keyword evidence="2" id="KW-1185">Reference proteome</keyword>
<evidence type="ECO:0000313" key="1">
    <source>
        <dbReference type="EMBL" id="SLN19666.1"/>
    </source>
</evidence>
<protein>
    <submittedName>
        <fullName evidence="1">Uncharacterized protein</fullName>
    </submittedName>
</protein>
<name>A0A1Y5RPK7_9RHOB</name>
<gene>
    <name evidence="1" type="ORF">PAM7066_00658</name>
</gene>
<organism evidence="1 2">
    <name type="scientific">Palleronia marisminoris</name>
    <dbReference type="NCBI Taxonomy" id="315423"/>
    <lineage>
        <taxon>Bacteria</taxon>
        <taxon>Pseudomonadati</taxon>
        <taxon>Pseudomonadota</taxon>
        <taxon>Alphaproteobacteria</taxon>
        <taxon>Rhodobacterales</taxon>
        <taxon>Roseobacteraceae</taxon>
        <taxon>Palleronia</taxon>
    </lineage>
</organism>
<dbReference type="Proteomes" id="UP000193870">
    <property type="component" value="Unassembled WGS sequence"/>
</dbReference>
<accession>A0A1Y5RPK7</accession>
<dbReference type="AlphaFoldDB" id="A0A1Y5RPK7"/>
<evidence type="ECO:0000313" key="2">
    <source>
        <dbReference type="Proteomes" id="UP000193870"/>
    </source>
</evidence>
<dbReference type="EMBL" id="FWFV01000001">
    <property type="protein sequence ID" value="SLN19666.1"/>
    <property type="molecule type" value="Genomic_DNA"/>
</dbReference>